<dbReference type="EMBL" id="CP159534">
    <property type="protein sequence ID" value="XCJ75130.1"/>
    <property type="molecule type" value="Genomic_DNA"/>
</dbReference>
<sequence length="290" mass="31187">MTDQHSGNPSSTFVPDYVPAPGSSLTGKRAIITGAASGIGEAVARIFAAHQAKVVLVDKDTERLKQVTASIEQAGGTVRAVEADVTEEEAVVRFFAETVEEWGGVDLLVNSAGRDSLAPPVTEVTLEEWHKTIGPNLTAVFLCCREAFRVMERQESGGRVINMGSSSARLASGPGHSPYRASKHGMMGFSKNILLEGRDKNIGVTVVNPSHVKTPMTEIIDTGLYDGDLPAYTDGWLDEKELREGIHASCIDVANVAEVTLYVATRTPDVTIPQIALYPTHKAHRYGMEV</sequence>
<accession>A0AAU8J3N0</accession>
<dbReference type="EC" id="1.-.-.-" evidence="4"/>
<dbReference type="Gene3D" id="3.40.50.720">
    <property type="entry name" value="NAD(P)-binding Rossmann-like Domain"/>
    <property type="match status" value="1"/>
</dbReference>
<dbReference type="PRINTS" id="PR00080">
    <property type="entry name" value="SDRFAMILY"/>
</dbReference>
<dbReference type="FunFam" id="3.40.50.720:FF:000084">
    <property type="entry name" value="Short-chain dehydrogenase reductase"/>
    <property type="match status" value="1"/>
</dbReference>
<comment type="similarity">
    <text evidence="1 3">Belongs to the short-chain dehydrogenases/reductases (SDR) family.</text>
</comment>
<organism evidence="4">
    <name type="scientific">Streptomyces tabacisoli</name>
    <dbReference type="NCBI Taxonomy" id="3156398"/>
    <lineage>
        <taxon>Bacteria</taxon>
        <taxon>Bacillati</taxon>
        <taxon>Actinomycetota</taxon>
        <taxon>Actinomycetes</taxon>
        <taxon>Kitasatosporales</taxon>
        <taxon>Streptomycetaceae</taxon>
        <taxon>Streptomyces</taxon>
    </lineage>
</organism>
<evidence type="ECO:0000256" key="3">
    <source>
        <dbReference type="RuleBase" id="RU000363"/>
    </source>
</evidence>
<dbReference type="PRINTS" id="PR00081">
    <property type="entry name" value="GDHRDH"/>
</dbReference>
<dbReference type="GO" id="GO:0016491">
    <property type="term" value="F:oxidoreductase activity"/>
    <property type="evidence" value="ECO:0007669"/>
    <property type="project" value="UniProtKB-KW"/>
</dbReference>
<dbReference type="PANTHER" id="PTHR43669">
    <property type="entry name" value="5-KETO-D-GLUCONATE 5-REDUCTASE"/>
    <property type="match status" value="1"/>
</dbReference>
<keyword evidence="2 4" id="KW-0560">Oxidoreductase</keyword>
<evidence type="ECO:0000256" key="1">
    <source>
        <dbReference type="ARBA" id="ARBA00006484"/>
    </source>
</evidence>
<dbReference type="PANTHER" id="PTHR43669:SF3">
    <property type="entry name" value="ALCOHOL DEHYDROGENASE, PUTATIVE (AFU_ORTHOLOGUE AFUA_3G03445)-RELATED"/>
    <property type="match status" value="1"/>
</dbReference>
<name>A0AAU8J3N0_9ACTN</name>
<proteinExistence type="inferred from homology"/>
<evidence type="ECO:0000313" key="4">
    <source>
        <dbReference type="EMBL" id="XCJ75130.1"/>
    </source>
</evidence>
<dbReference type="CDD" id="cd05233">
    <property type="entry name" value="SDR_c"/>
    <property type="match status" value="1"/>
</dbReference>
<dbReference type="SUPFAM" id="SSF51735">
    <property type="entry name" value="NAD(P)-binding Rossmann-fold domains"/>
    <property type="match status" value="1"/>
</dbReference>
<gene>
    <name evidence="4" type="ORF">ABII15_36460</name>
</gene>
<evidence type="ECO:0000256" key="2">
    <source>
        <dbReference type="ARBA" id="ARBA00023002"/>
    </source>
</evidence>
<dbReference type="RefSeq" id="WP_353946564.1">
    <property type="nucleotide sequence ID" value="NZ_CP159534.1"/>
</dbReference>
<reference evidence="4" key="1">
    <citation type="submission" date="2024-06" db="EMBL/GenBank/DDBJ databases">
        <title>Streptomyces sp. strain HUAS MG91 genome sequences.</title>
        <authorList>
            <person name="Mo P."/>
        </authorList>
    </citation>
    <scope>NUCLEOTIDE SEQUENCE</scope>
    <source>
        <strain evidence="4">HUAS MG91</strain>
    </source>
</reference>
<dbReference type="AlphaFoldDB" id="A0AAU8J3N0"/>
<dbReference type="InterPro" id="IPR036291">
    <property type="entry name" value="NAD(P)-bd_dom_sf"/>
</dbReference>
<dbReference type="Pfam" id="PF00106">
    <property type="entry name" value="adh_short"/>
    <property type="match status" value="1"/>
</dbReference>
<dbReference type="InterPro" id="IPR002347">
    <property type="entry name" value="SDR_fam"/>
</dbReference>
<dbReference type="KEGG" id="stac:ABII15_36460"/>
<protein>
    <submittedName>
        <fullName evidence="4">SDR family oxidoreductase</fullName>
        <ecNumber evidence="4">1.-.-.-</ecNumber>
    </submittedName>
</protein>